<dbReference type="InterPro" id="IPR013083">
    <property type="entry name" value="Znf_RING/FYVE/PHD"/>
</dbReference>
<keyword evidence="3" id="KW-0862">Zinc</keyword>
<dbReference type="Gene3D" id="3.10.390.10">
    <property type="entry name" value="SAND domain-like"/>
    <property type="match status" value="1"/>
</dbReference>
<evidence type="ECO:0000259" key="10">
    <source>
        <dbReference type="PROSITE" id="PS50864"/>
    </source>
</evidence>
<dbReference type="SUPFAM" id="SSF47370">
    <property type="entry name" value="Bromodomain"/>
    <property type="match status" value="1"/>
</dbReference>
<feature type="domain" description="PHD-type" evidence="9">
    <location>
        <begin position="379"/>
        <end position="427"/>
    </location>
</feature>
<evidence type="ECO:0000256" key="6">
    <source>
        <dbReference type="PROSITE-ProRule" id="PRU00146"/>
    </source>
</evidence>
<evidence type="ECO:0000256" key="7">
    <source>
        <dbReference type="SAM" id="MobiDB-lite"/>
    </source>
</evidence>
<proteinExistence type="predicted"/>
<dbReference type="PANTHER" id="PTHR46386:SF1">
    <property type="entry name" value="NUCLEAR BODY PROTEIN SP140-LIKE PROTEIN"/>
    <property type="match status" value="1"/>
</dbReference>
<keyword evidence="4 5" id="KW-0103">Bromodomain</keyword>
<dbReference type="InterPro" id="IPR001965">
    <property type="entry name" value="Znf_PHD"/>
</dbReference>
<feature type="domain" description="Bromo" evidence="8">
    <location>
        <begin position="480"/>
        <end position="530"/>
    </location>
</feature>
<dbReference type="InterPro" id="IPR043563">
    <property type="entry name" value="Sp110/Sp140/Sp140L-like"/>
</dbReference>
<dbReference type="GO" id="GO:0000981">
    <property type="term" value="F:DNA-binding transcription factor activity, RNA polymerase II-specific"/>
    <property type="evidence" value="ECO:0007669"/>
    <property type="project" value="TreeGrafter"/>
</dbReference>
<dbReference type="Pfam" id="PF01342">
    <property type="entry name" value="SAND"/>
    <property type="match status" value="1"/>
</dbReference>
<dbReference type="InterPro" id="IPR000770">
    <property type="entry name" value="SAND_dom"/>
</dbReference>
<feature type="region of interest" description="Disordered" evidence="7">
    <location>
        <begin position="247"/>
        <end position="277"/>
    </location>
</feature>
<dbReference type="SMART" id="SM00258">
    <property type="entry name" value="SAND"/>
    <property type="match status" value="1"/>
</dbReference>
<dbReference type="PROSITE" id="PS50864">
    <property type="entry name" value="SAND"/>
    <property type="match status" value="1"/>
</dbReference>
<reference evidence="12" key="2">
    <citation type="submission" date="2025-08" db="UniProtKB">
        <authorList>
            <consortium name="RefSeq"/>
        </authorList>
    </citation>
    <scope>IDENTIFICATION</scope>
    <source>
        <tissue evidence="12">Blood</tissue>
    </source>
</reference>
<dbReference type="GO" id="GO:0005634">
    <property type="term" value="C:nucleus"/>
    <property type="evidence" value="ECO:0007669"/>
    <property type="project" value="TreeGrafter"/>
</dbReference>
<name>A0A979F495_ICTPU</name>
<keyword evidence="11" id="KW-1185">Reference proteome</keyword>
<dbReference type="GO" id="GO:0003677">
    <property type="term" value="F:DNA binding"/>
    <property type="evidence" value="ECO:0007669"/>
    <property type="project" value="InterPro"/>
</dbReference>
<dbReference type="CDD" id="cd15541">
    <property type="entry name" value="PHD_TIF1_like"/>
    <property type="match status" value="1"/>
</dbReference>
<dbReference type="SMART" id="SM00297">
    <property type="entry name" value="BROMO"/>
    <property type="match status" value="1"/>
</dbReference>
<evidence type="ECO:0000313" key="12">
    <source>
        <dbReference type="RefSeq" id="XP_047014853.2"/>
    </source>
</evidence>
<evidence type="ECO:0000259" key="8">
    <source>
        <dbReference type="PROSITE" id="PS50014"/>
    </source>
</evidence>
<dbReference type="Proteomes" id="UP000221080">
    <property type="component" value="Chromosome 12"/>
</dbReference>
<dbReference type="PROSITE" id="PS50016">
    <property type="entry name" value="ZF_PHD_2"/>
    <property type="match status" value="1"/>
</dbReference>
<protein>
    <submittedName>
        <fullName evidence="12">Nuclear body protein SP140</fullName>
    </submittedName>
</protein>
<reference evidence="11" key="1">
    <citation type="journal article" date="2016" name="Nat. Commun.">
        <title>The channel catfish genome sequence provides insights into the evolution of scale formation in teleosts.</title>
        <authorList>
            <person name="Liu Z."/>
            <person name="Liu S."/>
            <person name="Yao J."/>
            <person name="Bao L."/>
            <person name="Zhang J."/>
            <person name="Li Y."/>
            <person name="Jiang C."/>
            <person name="Sun L."/>
            <person name="Wang R."/>
            <person name="Zhang Y."/>
            <person name="Zhou T."/>
            <person name="Zeng Q."/>
            <person name="Fu Q."/>
            <person name="Gao S."/>
            <person name="Li N."/>
            <person name="Koren S."/>
            <person name="Jiang Y."/>
            <person name="Zimin A."/>
            <person name="Xu P."/>
            <person name="Phillippy A.M."/>
            <person name="Geng X."/>
            <person name="Song L."/>
            <person name="Sun F."/>
            <person name="Li C."/>
            <person name="Wang X."/>
            <person name="Chen A."/>
            <person name="Jin Y."/>
            <person name="Yuan Z."/>
            <person name="Yang Y."/>
            <person name="Tan S."/>
            <person name="Peatman E."/>
            <person name="Lu J."/>
            <person name="Qin Z."/>
            <person name="Dunham R."/>
            <person name="Li Z."/>
            <person name="Sonstegard T."/>
            <person name="Feng J."/>
            <person name="Danzmann R.G."/>
            <person name="Schroeder S."/>
            <person name="Scheffler B."/>
            <person name="Duke M.V."/>
            <person name="Ballard L."/>
            <person name="Kucuktas H."/>
            <person name="Kaltenboeck L."/>
            <person name="Liu H."/>
            <person name="Armbruster J."/>
            <person name="Xie Y."/>
            <person name="Kirby M.L."/>
            <person name="Tian Y."/>
            <person name="Flanagan M.E."/>
            <person name="Mu W."/>
            <person name="Waldbieser G.C."/>
        </authorList>
    </citation>
    <scope>NUCLEOTIDE SEQUENCE [LARGE SCALE GENOMIC DNA]</scope>
    <source>
        <strain evidence="11">SDA103</strain>
    </source>
</reference>
<dbReference type="SUPFAM" id="SSF57903">
    <property type="entry name" value="FYVE/PHD zinc finger"/>
    <property type="match status" value="1"/>
</dbReference>
<dbReference type="Gene3D" id="1.20.920.10">
    <property type="entry name" value="Bromodomain-like"/>
    <property type="match status" value="1"/>
</dbReference>
<dbReference type="InterPro" id="IPR011011">
    <property type="entry name" value="Znf_FYVE_PHD"/>
</dbReference>
<dbReference type="KEGG" id="ipu:108272830"/>
<accession>A0A979F495</accession>
<dbReference type="InterPro" id="IPR010919">
    <property type="entry name" value="SAND-like_dom_sf"/>
</dbReference>
<evidence type="ECO:0000256" key="5">
    <source>
        <dbReference type="PROSITE-ProRule" id="PRU00035"/>
    </source>
</evidence>
<evidence type="ECO:0000256" key="2">
    <source>
        <dbReference type="ARBA" id="ARBA00022771"/>
    </source>
</evidence>
<dbReference type="OrthoDB" id="1870062at2759"/>
<dbReference type="InterPro" id="IPR036427">
    <property type="entry name" value="Bromodomain-like_sf"/>
</dbReference>
<dbReference type="InterPro" id="IPR019787">
    <property type="entry name" value="Znf_PHD-finger"/>
</dbReference>
<feature type="compositionally biased region" description="Basic and acidic residues" evidence="7">
    <location>
        <begin position="253"/>
        <end position="277"/>
    </location>
</feature>
<dbReference type="AlphaFoldDB" id="A0A979F495"/>
<keyword evidence="2 6" id="KW-0863">Zinc-finger</keyword>
<dbReference type="PANTHER" id="PTHR46386">
    <property type="entry name" value="NUCLEAR BODY PROTEIN SP140"/>
    <property type="match status" value="1"/>
</dbReference>
<sequence length="550" mass="61683">MRKQQVTMSAAKAAKFEAWRRSFWEQSKLLNEESAQLQCLLKPLQLAGPCATSQPTQFPPPPPLGSYTAPYSQQSYPNTWGFPLQGNYPTPYNQQSYPNSWGFPLQENCTTSFSQQNWSISWGLPLQGNHTTLPSPELKPRKMSSVPVLLGALSSIPVLLGESSSVPAPWGWCSAFLLPGKGCPVSRYSERKITQGPRAAVGGGVVIGAPGEAPLEGGAVTPSPADGTAARLLNSCVDPLLSAIESHSSVEGSSKDLEDYREDSNWEQEKEESSEKVEMSHFEPALLPVSCGSVSGDLYKSRFAAGSRSKSIRTHERWFTPEEFVKQELTLTDGHWEKDILCHGKTLNYLVKNKVLDVHPCLCDCLLCCPDEPLHQDKDDVCFICNAEGLLVCCTECPRAFHHCCHLPDLQDKTLGGDWMCTFCVLKTKERLWTPMSREDALTSPVLGNIMRCEYLLLRLYMEDAWRAVTDDTTTTEERYTSVICRPIWLDKVKRKLQDNEYITVRELVHDIMLIFNICQTFNRDNKSGKMGTIMEKVFEKEFDTVFKIQ</sequence>
<feature type="domain" description="SAND" evidence="10">
    <location>
        <begin position="274"/>
        <end position="357"/>
    </location>
</feature>
<evidence type="ECO:0000256" key="4">
    <source>
        <dbReference type="ARBA" id="ARBA00023117"/>
    </source>
</evidence>
<evidence type="ECO:0000256" key="1">
    <source>
        <dbReference type="ARBA" id="ARBA00022723"/>
    </source>
</evidence>
<dbReference type="Gene3D" id="3.30.40.10">
    <property type="entry name" value="Zinc/RING finger domain, C3HC4 (zinc finger)"/>
    <property type="match status" value="1"/>
</dbReference>
<evidence type="ECO:0000256" key="3">
    <source>
        <dbReference type="ARBA" id="ARBA00022833"/>
    </source>
</evidence>
<organism evidence="11 12">
    <name type="scientific">Ictalurus punctatus</name>
    <name type="common">Channel catfish</name>
    <name type="synonym">Silurus punctatus</name>
    <dbReference type="NCBI Taxonomy" id="7998"/>
    <lineage>
        <taxon>Eukaryota</taxon>
        <taxon>Metazoa</taxon>
        <taxon>Chordata</taxon>
        <taxon>Craniata</taxon>
        <taxon>Vertebrata</taxon>
        <taxon>Euteleostomi</taxon>
        <taxon>Actinopterygii</taxon>
        <taxon>Neopterygii</taxon>
        <taxon>Teleostei</taxon>
        <taxon>Ostariophysi</taxon>
        <taxon>Siluriformes</taxon>
        <taxon>Ictaluridae</taxon>
        <taxon>Ictalurus</taxon>
    </lineage>
</organism>
<gene>
    <name evidence="12" type="primary">LOC108272830</name>
</gene>
<dbReference type="InterPro" id="IPR001487">
    <property type="entry name" value="Bromodomain"/>
</dbReference>
<dbReference type="GeneID" id="108272830"/>
<dbReference type="PROSITE" id="PS50014">
    <property type="entry name" value="BROMODOMAIN_2"/>
    <property type="match status" value="1"/>
</dbReference>
<evidence type="ECO:0000313" key="11">
    <source>
        <dbReference type="Proteomes" id="UP000221080"/>
    </source>
</evidence>
<keyword evidence="1" id="KW-0479">Metal-binding</keyword>
<dbReference type="Pfam" id="PF00439">
    <property type="entry name" value="Bromodomain"/>
    <property type="match status" value="1"/>
</dbReference>
<evidence type="ECO:0000259" key="9">
    <source>
        <dbReference type="PROSITE" id="PS50016"/>
    </source>
</evidence>
<dbReference type="GO" id="GO:0008270">
    <property type="term" value="F:zinc ion binding"/>
    <property type="evidence" value="ECO:0007669"/>
    <property type="project" value="UniProtKB-KW"/>
</dbReference>
<dbReference type="SUPFAM" id="SSF63763">
    <property type="entry name" value="SAND domain-like"/>
    <property type="match status" value="1"/>
</dbReference>
<dbReference type="RefSeq" id="XP_047014853.2">
    <property type="nucleotide sequence ID" value="XM_047158897.2"/>
</dbReference>
<dbReference type="SMART" id="SM00249">
    <property type="entry name" value="PHD"/>
    <property type="match status" value="1"/>
</dbReference>